<organism evidence="1 2">
    <name type="scientific">Mesonia aestuariivivens</name>
    <dbReference type="NCBI Taxonomy" id="2796128"/>
    <lineage>
        <taxon>Bacteria</taxon>
        <taxon>Pseudomonadati</taxon>
        <taxon>Bacteroidota</taxon>
        <taxon>Flavobacteriia</taxon>
        <taxon>Flavobacteriales</taxon>
        <taxon>Flavobacteriaceae</taxon>
        <taxon>Mesonia</taxon>
    </lineage>
</organism>
<proteinExistence type="predicted"/>
<sequence length="234" mass="27029">MDKLDVIKANIQRWNTIRNSEKSINYLTSGCGFSISLKDFNNWNYHKPEFINCYLAIDEKDKFQLFLVDNLSDQKQNYSDGNLIVKDFEKFFPQNPKSNGHLINASLTTNEGDQRITTWTLCAKDWVAHKQALRNNKQTITQGEMVQVFTIPFSDLKDLFSDKSTESLKATFALKPFESEEIKSYELEIILAKTEIENKSLTEVSLVRETFADMSIGYPPNKISKNKFNLLSRN</sequence>
<gene>
    <name evidence="1" type="ORF">KW502_08850</name>
</gene>
<accession>A0ABS6W232</accession>
<dbReference type="Proteomes" id="UP000719267">
    <property type="component" value="Unassembled WGS sequence"/>
</dbReference>
<dbReference type="EMBL" id="JAHWDF010000008">
    <property type="protein sequence ID" value="MBW2961906.1"/>
    <property type="molecule type" value="Genomic_DNA"/>
</dbReference>
<name>A0ABS6W232_9FLAO</name>
<comment type="caution">
    <text evidence="1">The sequence shown here is derived from an EMBL/GenBank/DDBJ whole genome shotgun (WGS) entry which is preliminary data.</text>
</comment>
<evidence type="ECO:0000313" key="1">
    <source>
        <dbReference type="EMBL" id="MBW2961906.1"/>
    </source>
</evidence>
<evidence type="ECO:0000313" key="2">
    <source>
        <dbReference type="Proteomes" id="UP000719267"/>
    </source>
</evidence>
<protein>
    <submittedName>
        <fullName evidence="1">Uncharacterized protein</fullName>
    </submittedName>
</protein>
<keyword evidence="2" id="KW-1185">Reference proteome</keyword>
<dbReference type="RefSeq" id="WP_219040193.1">
    <property type="nucleotide sequence ID" value="NZ_JAHWDF010000008.1"/>
</dbReference>
<reference evidence="1 2" key="1">
    <citation type="submission" date="2021-07" db="EMBL/GenBank/DDBJ databases">
        <title>Mesonia aestuariivivens sp. nov., isolated from a tidal flat.</title>
        <authorList>
            <person name="Kim Y.-O."/>
            <person name="Yoon J.-H."/>
        </authorList>
    </citation>
    <scope>NUCLEOTIDE SEQUENCE [LARGE SCALE GENOMIC DNA]</scope>
    <source>
        <strain evidence="1 2">JHPTF-M18</strain>
    </source>
</reference>